<evidence type="ECO:0000313" key="16">
    <source>
        <dbReference type="Proteomes" id="UP000233469"/>
    </source>
</evidence>
<feature type="compositionally biased region" description="Polar residues" evidence="11">
    <location>
        <begin position="1"/>
        <end position="12"/>
    </location>
</feature>
<evidence type="ECO:0000256" key="12">
    <source>
        <dbReference type="SAM" id="Phobius"/>
    </source>
</evidence>
<evidence type="ECO:0000256" key="8">
    <source>
        <dbReference type="ARBA" id="ARBA00023055"/>
    </source>
</evidence>
<protein>
    <recommendedName>
        <fullName evidence="17">C2 domain-containing protein</fullName>
    </recommendedName>
</protein>
<dbReference type="PANTHER" id="PTHR46980">
    <property type="entry name" value="TRICALBIN-1-RELATED"/>
    <property type="match status" value="1"/>
</dbReference>
<evidence type="ECO:0000256" key="3">
    <source>
        <dbReference type="ARBA" id="ARBA00022553"/>
    </source>
</evidence>
<dbReference type="Proteomes" id="UP000233469">
    <property type="component" value="Unassembled WGS sequence"/>
</dbReference>
<dbReference type="InterPro" id="IPR037765">
    <property type="entry name" value="C2B_Tricalbin"/>
</dbReference>
<dbReference type="VEuPathDB" id="FungiDB:RhiirFUN_015218"/>
<dbReference type="PROSITE" id="PS51847">
    <property type="entry name" value="SMP"/>
    <property type="match status" value="1"/>
</dbReference>
<dbReference type="GO" id="GO:0008289">
    <property type="term" value="F:lipid binding"/>
    <property type="evidence" value="ECO:0007669"/>
    <property type="project" value="UniProtKB-KW"/>
</dbReference>
<evidence type="ECO:0000259" key="14">
    <source>
        <dbReference type="PROSITE" id="PS51847"/>
    </source>
</evidence>
<keyword evidence="10 12" id="KW-0472">Membrane</keyword>
<keyword evidence="8" id="KW-0445">Lipid transport</keyword>
<evidence type="ECO:0000259" key="13">
    <source>
        <dbReference type="PROSITE" id="PS50004"/>
    </source>
</evidence>
<dbReference type="CDD" id="cd04052">
    <property type="entry name" value="C2B_Tricalbin-like"/>
    <property type="match status" value="1"/>
</dbReference>
<feature type="domain" description="C2" evidence="13">
    <location>
        <begin position="487"/>
        <end position="610"/>
    </location>
</feature>
<feature type="region of interest" description="Disordered" evidence="11">
    <location>
        <begin position="1"/>
        <end position="39"/>
    </location>
</feature>
<dbReference type="SUPFAM" id="SSF49562">
    <property type="entry name" value="C2 domain (Calcium/lipid-binding domain, CaLB)"/>
    <property type="match status" value="2"/>
</dbReference>
<sequence>MSQEQKVQTGPNEASVGLSGSAPAKDEETKNKSPLAIDSAAEIPDWEKIGWKRVSEFGEPRTDKKFQYEEILKELYYNDLWTYSGVVFISLFATWFIVLCGGSIGWVFVLCAFITTYLKNSVNRFYRNAKSDISRKIAREKLEVDEEKVEWLNEFLRRFWLIYEPELSKSIIQIADTVLSASTPGFLDSLKLTNFTLGTKPPVIESIRSYPKENDNEVVMDWRVSFEPNDLAEMTKAQLVKKVNPKVILTVRVGRGFVGAGIPILLENMSFTGLLRVKLKLIPNFPHVETIEFGFLEKPNIDYVLKPIGGETLGFDIGIVPGLSSFIKDQVHATLQPMMYPPNTYQLKTEHLLYGFPVESSIGVLKLTIKNAKSLRNAETFGTSDPYCKVVLISSDVTEVGKELTRTKHISNSLNPVWDETHYLLFNNLRDSFKFQIYDSNGSLNSDTLLGDTTVPLKNFEETPNQSNKTIPVYHNGKQKGELNYDAVWYPIVKAEKDKPVPESNIGILKFNLHQAKDLDPKYSMVGVYNPYVDLKYNGKKMFTSKTFRRSNNPTWEEFFEIFITDRKKASLELNIRDERGFAEDPIVCSWSMNVEDFVRLNGESGIDWFDVYGARSGKVRLSCQWKPVILDHTPENSGM</sequence>
<evidence type="ECO:0000256" key="9">
    <source>
        <dbReference type="ARBA" id="ARBA00023121"/>
    </source>
</evidence>
<dbReference type="CDD" id="cd21678">
    <property type="entry name" value="SMP_TCB"/>
    <property type="match status" value="1"/>
</dbReference>
<dbReference type="InterPro" id="IPR035892">
    <property type="entry name" value="C2_domain_sf"/>
</dbReference>
<feature type="domain" description="C2" evidence="13">
    <location>
        <begin position="341"/>
        <end position="471"/>
    </location>
</feature>
<keyword evidence="6" id="KW-0256">Endoplasmic reticulum</keyword>
<accession>A0A2N1P213</accession>
<evidence type="ECO:0000256" key="4">
    <source>
        <dbReference type="ARBA" id="ARBA00022692"/>
    </source>
</evidence>
<feature type="domain" description="SMP-LTD" evidence="14">
    <location>
        <begin position="145"/>
        <end position="350"/>
    </location>
</feature>
<evidence type="ECO:0000313" key="15">
    <source>
        <dbReference type="EMBL" id="PKK80169.1"/>
    </source>
</evidence>
<dbReference type="InterPro" id="IPR031468">
    <property type="entry name" value="SMP_LBD"/>
</dbReference>
<dbReference type="GO" id="GO:0005789">
    <property type="term" value="C:endoplasmic reticulum membrane"/>
    <property type="evidence" value="ECO:0007669"/>
    <property type="project" value="UniProtKB-SubCell"/>
</dbReference>
<dbReference type="VEuPathDB" id="FungiDB:FUN_018777"/>
<keyword evidence="3" id="KW-0597">Phosphoprotein</keyword>
<evidence type="ECO:0000256" key="5">
    <source>
        <dbReference type="ARBA" id="ARBA00022737"/>
    </source>
</evidence>
<evidence type="ECO:0000256" key="11">
    <source>
        <dbReference type="SAM" id="MobiDB-lite"/>
    </source>
</evidence>
<reference evidence="15 16" key="2">
    <citation type="submission" date="2017-10" db="EMBL/GenBank/DDBJ databases">
        <title>Extensive intraspecific genome diversity in a model arbuscular mycorrhizal fungus.</title>
        <authorList>
            <person name="Chen E.C.H."/>
            <person name="Morin E."/>
            <person name="Baudet D."/>
            <person name="Noel J."/>
            <person name="Ndikumana S."/>
            <person name="Charron P."/>
            <person name="St-Onge C."/>
            <person name="Giorgi J."/>
            <person name="Grigoriev I.V."/>
            <person name="Roux C."/>
            <person name="Martin F.M."/>
            <person name="Corradi N."/>
        </authorList>
    </citation>
    <scope>NUCLEOTIDE SEQUENCE [LARGE SCALE GENOMIC DNA]</scope>
    <source>
        <strain evidence="15 16">C2</strain>
    </source>
</reference>
<dbReference type="Gene3D" id="2.60.40.150">
    <property type="entry name" value="C2 domain"/>
    <property type="match status" value="2"/>
</dbReference>
<keyword evidence="9" id="KW-0446">Lipid-binding</keyword>
<comment type="caution">
    <text evidence="15">The sequence shown here is derived from an EMBL/GenBank/DDBJ whole genome shotgun (WGS) entry which is preliminary data.</text>
</comment>
<evidence type="ECO:0008006" key="17">
    <source>
        <dbReference type="Google" id="ProtNLM"/>
    </source>
</evidence>
<dbReference type="EMBL" id="LLXL01000021">
    <property type="protein sequence ID" value="PKK80169.1"/>
    <property type="molecule type" value="Genomic_DNA"/>
</dbReference>
<feature type="transmembrane region" description="Helical" evidence="12">
    <location>
        <begin position="85"/>
        <end position="118"/>
    </location>
</feature>
<evidence type="ECO:0000256" key="7">
    <source>
        <dbReference type="ARBA" id="ARBA00022989"/>
    </source>
</evidence>
<gene>
    <name evidence="15" type="ORF">RhiirC2_725099</name>
</gene>
<dbReference type="VEuPathDB" id="FungiDB:RhiirA1_533030"/>
<dbReference type="AlphaFoldDB" id="A0A2N1P213"/>
<evidence type="ECO:0000256" key="1">
    <source>
        <dbReference type="ARBA" id="ARBA00004586"/>
    </source>
</evidence>
<dbReference type="GO" id="GO:0006869">
    <property type="term" value="P:lipid transport"/>
    <property type="evidence" value="ECO:0007669"/>
    <property type="project" value="UniProtKB-KW"/>
</dbReference>
<dbReference type="InterPro" id="IPR052455">
    <property type="entry name" value="Tricalbin_domain"/>
</dbReference>
<dbReference type="SMART" id="SM00239">
    <property type="entry name" value="C2"/>
    <property type="match status" value="2"/>
</dbReference>
<dbReference type="PANTHER" id="PTHR46980:SF2">
    <property type="entry name" value="TRICALBIN-1-RELATED"/>
    <property type="match status" value="1"/>
</dbReference>
<keyword evidence="2" id="KW-0813">Transport</keyword>
<dbReference type="Pfam" id="PF25669">
    <property type="entry name" value="SMP_MUG190-like"/>
    <property type="match status" value="2"/>
</dbReference>
<reference evidence="15 16" key="1">
    <citation type="submission" date="2016-04" db="EMBL/GenBank/DDBJ databases">
        <title>Genome analyses suggest a sexual origin of heterokaryosis in a supposedly ancient asexual fungus.</title>
        <authorList>
            <person name="Ropars J."/>
            <person name="Sedzielewska K."/>
            <person name="Noel J."/>
            <person name="Charron P."/>
            <person name="Farinelli L."/>
            <person name="Marton T."/>
            <person name="Kruger M."/>
            <person name="Pelin A."/>
            <person name="Brachmann A."/>
            <person name="Corradi N."/>
        </authorList>
    </citation>
    <scope>NUCLEOTIDE SEQUENCE [LARGE SCALE GENOMIC DNA]</scope>
    <source>
        <strain evidence="15 16">C2</strain>
    </source>
</reference>
<name>A0A2N1P213_9GLOM</name>
<evidence type="ECO:0000256" key="6">
    <source>
        <dbReference type="ARBA" id="ARBA00022824"/>
    </source>
</evidence>
<comment type="subcellular location">
    <subcellularLocation>
        <location evidence="1">Endoplasmic reticulum membrane</location>
    </subcellularLocation>
</comment>
<dbReference type="Pfam" id="PF00168">
    <property type="entry name" value="C2"/>
    <property type="match status" value="2"/>
</dbReference>
<dbReference type="GO" id="GO:0061817">
    <property type="term" value="P:endoplasmic reticulum-plasma membrane tethering"/>
    <property type="evidence" value="ECO:0007669"/>
    <property type="project" value="InterPro"/>
</dbReference>
<evidence type="ECO:0000256" key="10">
    <source>
        <dbReference type="ARBA" id="ARBA00023136"/>
    </source>
</evidence>
<dbReference type="InterPro" id="IPR000008">
    <property type="entry name" value="C2_dom"/>
</dbReference>
<keyword evidence="5" id="KW-0677">Repeat</keyword>
<dbReference type="PROSITE" id="PS50004">
    <property type="entry name" value="C2"/>
    <property type="match status" value="2"/>
</dbReference>
<keyword evidence="4 12" id="KW-0812">Transmembrane</keyword>
<keyword evidence="7 12" id="KW-1133">Transmembrane helix</keyword>
<proteinExistence type="predicted"/>
<organism evidence="15 16">
    <name type="scientific">Rhizophagus irregularis</name>
    <dbReference type="NCBI Taxonomy" id="588596"/>
    <lineage>
        <taxon>Eukaryota</taxon>
        <taxon>Fungi</taxon>
        <taxon>Fungi incertae sedis</taxon>
        <taxon>Mucoromycota</taxon>
        <taxon>Glomeromycotina</taxon>
        <taxon>Glomeromycetes</taxon>
        <taxon>Glomerales</taxon>
        <taxon>Glomeraceae</taxon>
        <taxon>Rhizophagus</taxon>
    </lineage>
</organism>
<evidence type="ECO:0000256" key="2">
    <source>
        <dbReference type="ARBA" id="ARBA00022448"/>
    </source>
</evidence>